<dbReference type="EC" id="2.7.7.13" evidence="6"/>
<dbReference type="InterPro" id="IPR005835">
    <property type="entry name" value="NTP_transferase_dom"/>
</dbReference>
<dbReference type="EC" id="5.4.2.8" evidence="6"/>
<dbReference type="Gene3D" id="3.30.310.50">
    <property type="entry name" value="Alpha-D-phosphohexomutase, C-terminal domain"/>
    <property type="match status" value="1"/>
</dbReference>
<evidence type="ECO:0000256" key="2">
    <source>
        <dbReference type="ARBA" id="ARBA00010231"/>
    </source>
</evidence>
<evidence type="ECO:0000313" key="6">
    <source>
        <dbReference type="EMBL" id="MBM7613496.1"/>
    </source>
</evidence>
<accession>A0ABS2NKL9</accession>
<feature type="domain" description="Nucleotidyl transferase" evidence="3">
    <location>
        <begin position="5"/>
        <end position="235"/>
    </location>
</feature>
<keyword evidence="7" id="KW-1185">Reference proteome</keyword>
<name>A0ABS2NKL9_9FIRM</name>
<dbReference type="SUPFAM" id="SSF53738">
    <property type="entry name" value="Phosphoglucomutase, first 3 domains"/>
    <property type="match status" value="1"/>
</dbReference>
<evidence type="ECO:0000259" key="5">
    <source>
        <dbReference type="Pfam" id="PF25087"/>
    </source>
</evidence>
<evidence type="ECO:0000259" key="3">
    <source>
        <dbReference type="Pfam" id="PF00483"/>
    </source>
</evidence>
<gene>
    <name evidence="6" type="ORF">JOC73_000004</name>
</gene>
<dbReference type="SUPFAM" id="SSF51161">
    <property type="entry name" value="Trimeric LpxA-like enzymes"/>
    <property type="match status" value="1"/>
</dbReference>
<sequence length="822" mass="92499">MIIIKGLIMAGGKGTRLKPLTCSLPKPMVPIMNKPVMEYSIELLKKHGITEIAVTLAYMPTEITDYFGNGEKWGVNLHYFIEDEPLGTGGSVKNAESFIDDTLIIISGDALTDLDIQTAIDYHREKESKATLVLRNEEVPIEYGVVITDDRGKIRRFLEKPSWGEVFSNTINTGIYILEPEVLDYYNRGDKFDFSKDLFPKLLKDQVPMYGYVMEGYWCDIGDLNSYKQTHFDILDDKVEIKLDAKYLAKGSWIGEGTHMGEGVKIVPPIYIGRNCRIKDNVVLDQYTVIGDDCIIGKDSSMKRSILWEGTSLGEQVEARGAVICHRAIIKNKVELLENAVIGDFTHLAEGVVVKPDIKIWPSKKITENTIVNQNLIWGTKASKILFGYRNISGEINLDINPEFASRVGASYSTSIQGDTTLVVSSDDSNGANLVQNALISGIQSTGSQAIQLQGAVMPMARYAVQYFRADGGIHVATDRKNPNKITIEFLDEKGGNISRSKERDVENLFSRDDFKRCNGEQVKKVIYVNEFKSFFIKDGLKEFKNTSNIKKNNFKIILSSYAKNGVEVTGELLEEMGCHVEYHHPKGKEKMMDFHIASLAKEVMEEGAFLGVFLSETGEELMLVDEKGRIIGQENYSALAVLLQLKSGVKDPIILPHTAPRVTEEMARGYEVEVIRTKSDPSNILKEMLQEKEFGGKVALQYLLSYNAVWAIGWIVDFLGNLNTTLGELVDELPQMYFLKREISCDWRDKGRVMREIIEEYSQGNVELFEGVKINDDRGWTLILPDSERPLFNIYAEGYTEEFAEELSSSFTEKLKTLIGK</sequence>
<dbReference type="InterPro" id="IPR050486">
    <property type="entry name" value="Mannose-1P_guanyltransferase"/>
</dbReference>
<proteinExistence type="inferred from homology"/>
<keyword evidence="6" id="KW-0808">Transferase</keyword>
<comment type="similarity">
    <text evidence="1">Belongs to the transferase hexapeptide repeat family.</text>
</comment>
<dbReference type="PANTHER" id="PTHR22572">
    <property type="entry name" value="SUGAR-1-PHOSPHATE GUANYL TRANSFERASE"/>
    <property type="match status" value="1"/>
</dbReference>
<dbReference type="GO" id="GO:0004615">
    <property type="term" value="F:phosphomannomutase activity"/>
    <property type="evidence" value="ECO:0007669"/>
    <property type="project" value="UniProtKB-EC"/>
</dbReference>
<dbReference type="Pfam" id="PF00483">
    <property type="entry name" value="NTP_transferase"/>
    <property type="match status" value="1"/>
</dbReference>
<dbReference type="Gene3D" id="2.160.10.10">
    <property type="entry name" value="Hexapeptide repeat proteins"/>
    <property type="match status" value="1"/>
</dbReference>
<dbReference type="GO" id="GO:0004475">
    <property type="term" value="F:mannose-1-phosphate guanylyltransferase (GTP) activity"/>
    <property type="evidence" value="ECO:0007669"/>
    <property type="project" value="UniProtKB-EC"/>
</dbReference>
<dbReference type="Pfam" id="PF25087">
    <property type="entry name" value="GMPPB_C"/>
    <property type="match status" value="1"/>
</dbReference>
<dbReference type="Gene3D" id="3.90.550.10">
    <property type="entry name" value="Spore Coat Polysaccharide Biosynthesis Protein SpsA, Chain A"/>
    <property type="match status" value="1"/>
</dbReference>
<dbReference type="Proteomes" id="UP001314796">
    <property type="component" value="Unassembled WGS sequence"/>
</dbReference>
<dbReference type="Pfam" id="PF02878">
    <property type="entry name" value="PGM_PMM_I"/>
    <property type="match status" value="1"/>
</dbReference>
<dbReference type="InterPro" id="IPR016055">
    <property type="entry name" value="A-D-PHexomutase_a/b/a-I/II/III"/>
</dbReference>
<feature type="domain" description="Alpha-D-phosphohexomutase alpha/beta/alpha" evidence="4">
    <location>
        <begin position="385"/>
        <end position="516"/>
    </location>
</feature>
<evidence type="ECO:0000259" key="4">
    <source>
        <dbReference type="Pfam" id="PF02878"/>
    </source>
</evidence>
<dbReference type="InterPro" id="IPR029044">
    <property type="entry name" value="Nucleotide-diphossugar_trans"/>
</dbReference>
<keyword evidence="6" id="KW-0413">Isomerase</keyword>
<dbReference type="EMBL" id="JAFBEE010000001">
    <property type="protein sequence ID" value="MBM7613496.1"/>
    <property type="molecule type" value="Genomic_DNA"/>
</dbReference>
<comment type="caution">
    <text evidence="6">The sequence shown here is derived from an EMBL/GenBank/DDBJ whole genome shotgun (WGS) entry which is preliminary data.</text>
</comment>
<keyword evidence="6" id="KW-0548">Nucleotidyltransferase</keyword>
<dbReference type="SUPFAM" id="SSF53448">
    <property type="entry name" value="Nucleotide-diphospho-sugar transferases"/>
    <property type="match status" value="1"/>
</dbReference>
<dbReference type="InterPro" id="IPR056729">
    <property type="entry name" value="GMPPB_C"/>
</dbReference>
<dbReference type="SUPFAM" id="SSF55957">
    <property type="entry name" value="Phosphoglucomutase, C-terminal domain"/>
    <property type="match status" value="1"/>
</dbReference>
<dbReference type="InterPro" id="IPR011004">
    <property type="entry name" value="Trimer_LpxA-like_sf"/>
</dbReference>
<dbReference type="Gene3D" id="3.40.120.10">
    <property type="entry name" value="Alpha-D-Glucose-1,6-Bisphosphate, subunit A, domain 3"/>
    <property type="match status" value="3"/>
</dbReference>
<dbReference type="InterPro" id="IPR005844">
    <property type="entry name" value="A-D-PHexomutase_a/b/a-I"/>
</dbReference>
<comment type="similarity">
    <text evidence="2">Belongs to the phosphohexose mutase family.</text>
</comment>
<organism evidence="6 7">
    <name type="scientific">Alkaliphilus hydrothermalis</name>
    <dbReference type="NCBI Taxonomy" id="1482730"/>
    <lineage>
        <taxon>Bacteria</taxon>
        <taxon>Bacillati</taxon>
        <taxon>Bacillota</taxon>
        <taxon>Clostridia</taxon>
        <taxon>Peptostreptococcales</taxon>
        <taxon>Natronincolaceae</taxon>
        <taxon>Alkaliphilus</taxon>
    </lineage>
</organism>
<feature type="domain" description="Mannose-1-phosphate guanyltransferase C-terminal" evidence="5">
    <location>
        <begin position="266"/>
        <end position="372"/>
    </location>
</feature>
<protein>
    <submittedName>
        <fullName evidence="6">Mannose-1-phosphate guanylyltransferase/phosphomannomutase</fullName>
        <ecNumber evidence="6">2.7.7.13</ecNumber>
        <ecNumber evidence="6">5.4.2.8</ecNumber>
    </submittedName>
</protein>
<dbReference type="CDD" id="cd04181">
    <property type="entry name" value="NTP_transferase"/>
    <property type="match status" value="1"/>
</dbReference>
<evidence type="ECO:0000256" key="1">
    <source>
        <dbReference type="ARBA" id="ARBA00007274"/>
    </source>
</evidence>
<evidence type="ECO:0000313" key="7">
    <source>
        <dbReference type="Proteomes" id="UP001314796"/>
    </source>
</evidence>
<dbReference type="InterPro" id="IPR036900">
    <property type="entry name" value="A-D-PHexomutase_C_sf"/>
</dbReference>
<reference evidence="6 7" key="1">
    <citation type="submission" date="2021-01" db="EMBL/GenBank/DDBJ databases">
        <title>Genomic Encyclopedia of Type Strains, Phase IV (KMG-IV): sequencing the most valuable type-strain genomes for metagenomic binning, comparative biology and taxonomic classification.</title>
        <authorList>
            <person name="Goeker M."/>
        </authorList>
    </citation>
    <scope>NUCLEOTIDE SEQUENCE [LARGE SCALE GENOMIC DNA]</scope>
    <source>
        <strain evidence="6 7">DSM 25890</strain>
    </source>
</reference>